<evidence type="ECO:0000259" key="9">
    <source>
        <dbReference type="Pfam" id="PF08545"/>
    </source>
</evidence>
<dbReference type="AlphaFoldDB" id="A0A6N2VML7"/>
<keyword evidence="6" id="KW-0443">Lipid metabolism</keyword>
<organism evidence="10">
    <name type="scientific">Bacteroides faecis</name>
    <dbReference type="NCBI Taxonomy" id="674529"/>
    <lineage>
        <taxon>Bacteria</taxon>
        <taxon>Pseudomonadati</taxon>
        <taxon>Bacteroidota</taxon>
        <taxon>Bacteroidia</taxon>
        <taxon>Bacteroidales</taxon>
        <taxon>Bacteroidaceae</taxon>
        <taxon>Bacteroides</taxon>
    </lineage>
</organism>
<dbReference type="GO" id="GO:0004315">
    <property type="term" value="F:3-oxoacyl-[acyl-carrier-protein] synthase activity"/>
    <property type="evidence" value="ECO:0007669"/>
    <property type="project" value="InterPro"/>
</dbReference>
<dbReference type="InterPro" id="IPR016039">
    <property type="entry name" value="Thiolase-like"/>
</dbReference>
<evidence type="ECO:0000256" key="2">
    <source>
        <dbReference type="ARBA" id="ARBA00008642"/>
    </source>
</evidence>
<dbReference type="EC" id="2.3.1.180" evidence="10"/>
<comment type="similarity">
    <text evidence="2">Belongs to the thiolase-like superfamily. FabH family.</text>
</comment>
<dbReference type="GO" id="GO:0006633">
    <property type="term" value="P:fatty acid biosynthetic process"/>
    <property type="evidence" value="ECO:0007669"/>
    <property type="project" value="UniProtKB-KW"/>
</dbReference>
<evidence type="ECO:0000256" key="1">
    <source>
        <dbReference type="ARBA" id="ARBA00005189"/>
    </source>
</evidence>
<keyword evidence="7" id="KW-0275">Fatty acid biosynthesis</keyword>
<feature type="domain" description="Beta-ketoacyl-[acyl-carrier-protein] synthase III N-terminal" evidence="9">
    <location>
        <begin position="113"/>
        <end position="174"/>
    </location>
</feature>
<keyword evidence="5" id="KW-0276">Fatty acid metabolism</keyword>
<dbReference type="RefSeq" id="WP_156730134.1">
    <property type="nucleotide sequence ID" value="NZ_CACRSZ010000054.1"/>
</dbReference>
<protein>
    <submittedName>
        <fullName evidence="10">3-oxoacyl-[acyl-carrier-protein] synthase 3</fullName>
        <ecNumber evidence="10">2.3.1.180</ecNumber>
    </submittedName>
</protein>
<dbReference type="GO" id="GO:0033818">
    <property type="term" value="F:beta-ketoacyl-acyl-carrier-protein synthase III activity"/>
    <property type="evidence" value="ECO:0007669"/>
    <property type="project" value="UniProtKB-EC"/>
</dbReference>
<dbReference type="Pfam" id="PF08541">
    <property type="entry name" value="ACP_syn_III_C"/>
    <property type="match status" value="1"/>
</dbReference>
<dbReference type="Gene3D" id="3.40.47.10">
    <property type="match status" value="1"/>
</dbReference>
<evidence type="ECO:0000256" key="4">
    <source>
        <dbReference type="ARBA" id="ARBA00022679"/>
    </source>
</evidence>
<gene>
    <name evidence="10" type="primary">fabH_1</name>
    <name evidence="10" type="ORF">BFLFYP10_02334</name>
</gene>
<keyword evidence="4 10" id="KW-0808">Transferase</keyword>
<dbReference type="Pfam" id="PF08545">
    <property type="entry name" value="ACP_syn_III"/>
    <property type="match status" value="1"/>
</dbReference>
<name>A0A6N2VML7_9BACE</name>
<proteinExistence type="inferred from homology"/>
<dbReference type="CDD" id="cd00830">
    <property type="entry name" value="KAS_III"/>
    <property type="match status" value="1"/>
</dbReference>
<dbReference type="EMBL" id="CACRSZ010000054">
    <property type="protein sequence ID" value="VYT31240.1"/>
    <property type="molecule type" value="Genomic_DNA"/>
</dbReference>
<dbReference type="SUPFAM" id="SSF53901">
    <property type="entry name" value="Thiolase-like"/>
    <property type="match status" value="1"/>
</dbReference>
<accession>A0A6N2VML7</accession>
<evidence type="ECO:0000256" key="3">
    <source>
        <dbReference type="ARBA" id="ARBA00022516"/>
    </source>
</evidence>
<keyword evidence="3" id="KW-0444">Lipid biosynthesis</keyword>
<keyword evidence="10" id="KW-0012">Acyltransferase</keyword>
<sequence length="352" mass="38723">MAYWKISNCELRGVAACVPRNTVNTSGMSVFTSDEAEKFIESVKIRQRRIAVGGICASDLCHEAAVRLIDELKWNKNEIDALIFVSITADYRSPATSCILQERLGLPNSCFTLDISLACCGYLHGVTVLSNMMSMGNIRKALLLVGDTCSLMSSPEDKSRFPIFGDAGTASAFEYIQGCSPIFSLSYTNGAGYDAIITPHSGFRHPITPESFIMQEVGDGIRRAPVHAILDGLEVFSFAISCAPKVIKELMEKMNKDIQRDIDYVLLHQANWLINEKIRKKLKLSEEQVPSNLDNFGNTSCAALPLLMVTNLQKELRYSPQRLLLSAFGVGLTWGAISLETSGLVIPDLVEI</sequence>
<dbReference type="PANTHER" id="PTHR43091:SF1">
    <property type="entry name" value="BETA-KETOACYL-[ACYL-CARRIER-PROTEIN] SYNTHASE III, CHLOROPLASTIC"/>
    <property type="match status" value="1"/>
</dbReference>
<evidence type="ECO:0000313" key="10">
    <source>
        <dbReference type="EMBL" id="VYT31240.1"/>
    </source>
</evidence>
<evidence type="ECO:0000259" key="8">
    <source>
        <dbReference type="Pfam" id="PF08541"/>
    </source>
</evidence>
<evidence type="ECO:0000256" key="7">
    <source>
        <dbReference type="ARBA" id="ARBA00023160"/>
    </source>
</evidence>
<feature type="domain" description="Beta-ketoacyl-[acyl-carrier-protein] synthase III C-terminal" evidence="8">
    <location>
        <begin position="260"/>
        <end position="340"/>
    </location>
</feature>
<dbReference type="InterPro" id="IPR013747">
    <property type="entry name" value="ACP_syn_III_C"/>
</dbReference>
<evidence type="ECO:0000256" key="6">
    <source>
        <dbReference type="ARBA" id="ARBA00023098"/>
    </source>
</evidence>
<dbReference type="PANTHER" id="PTHR43091">
    <property type="entry name" value="3-OXOACYL-[ACYL-CARRIER-PROTEIN] SYNTHASE"/>
    <property type="match status" value="1"/>
</dbReference>
<comment type="pathway">
    <text evidence="1">Lipid metabolism.</text>
</comment>
<dbReference type="InterPro" id="IPR013751">
    <property type="entry name" value="ACP_syn_III_N"/>
</dbReference>
<evidence type="ECO:0000256" key="5">
    <source>
        <dbReference type="ARBA" id="ARBA00022832"/>
    </source>
</evidence>
<reference evidence="10" key="1">
    <citation type="submission" date="2019-11" db="EMBL/GenBank/DDBJ databases">
        <authorList>
            <person name="Feng L."/>
        </authorList>
    </citation>
    <scope>NUCLEOTIDE SEQUENCE</scope>
    <source>
        <strain evidence="10">BfaecisLFYP10</strain>
    </source>
</reference>